<dbReference type="PANTHER" id="PTHR22916">
    <property type="entry name" value="GLYCOSYLTRANSFERASE"/>
    <property type="match status" value="1"/>
</dbReference>
<dbReference type="Proteomes" id="UP000886841">
    <property type="component" value="Unassembled WGS sequence"/>
</dbReference>
<dbReference type="EMBL" id="DVHU01000080">
    <property type="protein sequence ID" value="HIR93516.1"/>
    <property type="molecule type" value="Genomic_DNA"/>
</dbReference>
<evidence type="ECO:0000256" key="3">
    <source>
        <dbReference type="SAM" id="MobiDB-lite"/>
    </source>
</evidence>
<dbReference type="CDD" id="cd00761">
    <property type="entry name" value="Glyco_tranf_GTA_type"/>
    <property type="match status" value="1"/>
</dbReference>
<feature type="domain" description="Glycosyltransferase 2-like" evidence="4">
    <location>
        <begin position="7"/>
        <end position="131"/>
    </location>
</feature>
<accession>A0A9D1EKK8</accession>
<reference evidence="5" key="2">
    <citation type="journal article" date="2021" name="PeerJ">
        <title>Extensive microbial diversity within the chicken gut microbiome revealed by metagenomics and culture.</title>
        <authorList>
            <person name="Gilroy R."/>
            <person name="Ravi A."/>
            <person name="Getino M."/>
            <person name="Pursley I."/>
            <person name="Horton D.L."/>
            <person name="Alikhan N.F."/>
            <person name="Baker D."/>
            <person name="Gharbi K."/>
            <person name="Hall N."/>
            <person name="Watson M."/>
            <person name="Adriaenssens E.M."/>
            <person name="Foster-Nyarko E."/>
            <person name="Jarju S."/>
            <person name="Secka A."/>
            <person name="Antonio M."/>
            <person name="Oren A."/>
            <person name="Chaudhuri R.R."/>
            <person name="La Ragione R."/>
            <person name="Hildebrand F."/>
            <person name="Pallen M.J."/>
        </authorList>
    </citation>
    <scope>NUCLEOTIDE SEQUENCE</scope>
    <source>
        <strain evidence="5">ChiSxjej1B13-7041</strain>
    </source>
</reference>
<dbReference type="Pfam" id="PF00535">
    <property type="entry name" value="Glycos_transf_2"/>
    <property type="match status" value="1"/>
</dbReference>
<keyword evidence="1" id="KW-0328">Glycosyltransferase</keyword>
<dbReference type="GO" id="GO:0016757">
    <property type="term" value="F:glycosyltransferase activity"/>
    <property type="evidence" value="ECO:0007669"/>
    <property type="project" value="UniProtKB-KW"/>
</dbReference>
<sequence length="576" mass="66936">MSEIKVSVIIPVYQVEAYLERAVDSALAQTLEEKEIILVDDGSPDGSPEICDRYARQYPQLIRVIHKENEGLGLARNAGAQAARGEYLAFLDSDDTVEPQMYQEMYEKAREGDYDIVMCDVNILYVEEDRSVISVSYPREEIDPGDYIARGNNITYSVNKLFKRAIWQENRYQRMLFEDIALIPALVSRYPHMGYVKKPFYNYYRRSNTISTSQVGAMVDIVKAYREFLEECSPDFREEAVYCAARQILWNMTDSRRLFQADFVDFLQEYKRYFLMNPYLKKDKKTGKLLDFLDREVIPDTFICVHILREIPQGYRDSLREHFPQSRLLEAGEEILKTLPLPPSVQEAVERGNFSYAEEYAALYLLKQEGGLVVFPEYRVKLPLKALRMNRVFFGFEDQESVSAGCFGALREHYVIQALLDTYWEKNIFNQALLPLGERIRDFLMVHFGLQANGRNQLLQKEVQVYLPSILSYDMQDGENCCSYAGYPVPRGYQLVSDGALRLWSERLMENWNLYKRERDSRGPAGKQSLQEPVSGGSLREQQIEERARQVAELYESSTCWKITRPLRALGKWLGR</sequence>
<evidence type="ECO:0000256" key="1">
    <source>
        <dbReference type="ARBA" id="ARBA00022676"/>
    </source>
</evidence>
<reference evidence="5" key="1">
    <citation type="submission" date="2020-10" db="EMBL/GenBank/DDBJ databases">
        <authorList>
            <person name="Gilroy R."/>
        </authorList>
    </citation>
    <scope>NUCLEOTIDE SEQUENCE</scope>
    <source>
        <strain evidence="5">ChiSxjej1B13-7041</strain>
    </source>
</reference>
<comment type="caution">
    <text evidence="5">The sequence shown here is derived from an EMBL/GenBank/DDBJ whole genome shotgun (WGS) entry which is preliminary data.</text>
</comment>
<dbReference type="Gene3D" id="3.90.550.10">
    <property type="entry name" value="Spore Coat Polysaccharide Biosynthesis Protein SpsA, Chain A"/>
    <property type="match status" value="1"/>
</dbReference>
<evidence type="ECO:0000313" key="5">
    <source>
        <dbReference type="EMBL" id="HIR93516.1"/>
    </source>
</evidence>
<gene>
    <name evidence="5" type="ORF">IAB98_08885</name>
</gene>
<keyword evidence="2" id="KW-0808">Transferase</keyword>
<dbReference type="InterPro" id="IPR001173">
    <property type="entry name" value="Glyco_trans_2-like"/>
</dbReference>
<protein>
    <submittedName>
        <fullName evidence="5">Glycosyltransferase</fullName>
    </submittedName>
</protein>
<dbReference type="SUPFAM" id="SSF53448">
    <property type="entry name" value="Nucleotide-diphospho-sugar transferases"/>
    <property type="match status" value="1"/>
</dbReference>
<feature type="region of interest" description="Disordered" evidence="3">
    <location>
        <begin position="519"/>
        <end position="542"/>
    </location>
</feature>
<name>A0A9D1EKK8_9FIRM</name>
<evidence type="ECO:0000259" key="4">
    <source>
        <dbReference type="Pfam" id="PF00535"/>
    </source>
</evidence>
<dbReference type="AlphaFoldDB" id="A0A9D1EKK8"/>
<organism evidence="5 6">
    <name type="scientific">Candidatus Egerieimonas intestinavium</name>
    <dbReference type="NCBI Taxonomy" id="2840777"/>
    <lineage>
        <taxon>Bacteria</taxon>
        <taxon>Bacillati</taxon>
        <taxon>Bacillota</taxon>
        <taxon>Clostridia</taxon>
        <taxon>Lachnospirales</taxon>
        <taxon>Lachnospiraceae</taxon>
        <taxon>Lachnospiraceae incertae sedis</taxon>
        <taxon>Candidatus Egerieimonas</taxon>
    </lineage>
</organism>
<evidence type="ECO:0000256" key="2">
    <source>
        <dbReference type="ARBA" id="ARBA00022679"/>
    </source>
</evidence>
<proteinExistence type="predicted"/>
<dbReference type="InterPro" id="IPR029044">
    <property type="entry name" value="Nucleotide-diphossugar_trans"/>
</dbReference>
<evidence type="ECO:0000313" key="6">
    <source>
        <dbReference type="Proteomes" id="UP000886841"/>
    </source>
</evidence>
<dbReference type="PANTHER" id="PTHR22916:SF51">
    <property type="entry name" value="GLYCOSYLTRANSFERASE EPSH-RELATED"/>
    <property type="match status" value="1"/>
</dbReference>